<dbReference type="EMBL" id="JYPD01000025">
    <property type="protein sequence ID" value="KXK08261.1"/>
    <property type="molecule type" value="Genomic_DNA"/>
</dbReference>
<dbReference type="InterPro" id="IPR036390">
    <property type="entry name" value="WH_DNA-bd_sf"/>
</dbReference>
<organism evidence="2 3">
    <name type="scientific">candidate division WS6 bacterium OLB21</name>
    <dbReference type="NCBI Taxonomy" id="1617427"/>
    <lineage>
        <taxon>Bacteria</taxon>
        <taxon>Candidatus Dojkabacteria</taxon>
    </lineage>
</organism>
<dbReference type="AlphaFoldDB" id="A0A136KFR3"/>
<gene>
    <name evidence="2" type="primary">lexA_3</name>
    <name evidence="2" type="ORF">UZ20_WS6002000789</name>
</gene>
<dbReference type="GO" id="GO:0004252">
    <property type="term" value="F:serine-type endopeptidase activity"/>
    <property type="evidence" value="ECO:0007669"/>
    <property type="project" value="UniProtKB-EC"/>
</dbReference>
<dbReference type="Pfam" id="PF01726">
    <property type="entry name" value="LexA_DNA_bind"/>
    <property type="match status" value="1"/>
</dbReference>
<protein>
    <submittedName>
        <fullName evidence="2">LexA repressor</fullName>
        <ecNumber evidence="2">3.4.21.88</ecNumber>
    </submittedName>
</protein>
<feature type="domain" description="LexA repressor DNA-binding" evidence="1">
    <location>
        <begin position="4"/>
        <end position="65"/>
    </location>
</feature>
<dbReference type="EC" id="3.4.21.88" evidence="2"/>
<sequence>MYPTLTKRQKEILDYIKIYSELNGYAPSLVDIKQHFNLTAISTVHEHIENLKKKGYIHKEINQARSVRAINNKHGINDFTEIAVTGIIDGIGVNYTKTPGQTFLLHRTMLSKDVLYHALSVSTDALQNKGFFKQDLLVVQEPTTDNYQDTSYVVAEVDKKTLLMGRIVTENGSNLFMPLQEGNLAKLYKNFTVSGIIVKLIRDLN</sequence>
<accession>A0A136KFR3</accession>
<proteinExistence type="predicted"/>
<dbReference type="InterPro" id="IPR036388">
    <property type="entry name" value="WH-like_DNA-bd_sf"/>
</dbReference>
<dbReference type="GO" id="GO:0006508">
    <property type="term" value="P:proteolysis"/>
    <property type="evidence" value="ECO:0007669"/>
    <property type="project" value="InterPro"/>
</dbReference>
<evidence type="ECO:0000259" key="1">
    <source>
        <dbReference type="Pfam" id="PF01726"/>
    </source>
</evidence>
<keyword evidence="2" id="KW-0378">Hydrolase</keyword>
<dbReference type="STRING" id="1617427.UZ20_WS6002000789"/>
<evidence type="ECO:0000313" key="3">
    <source>
        <dbReference type="Proteomes" id="UP000070449"/>
    </source>
</evidence>
<evidence type="ECO:0000313" key="2">
    <source>
        <dbReference type="EMBL" id="KXK08261.1"/>
    </source>
</evidence>
<dbReference type="InterPro" id="IPR006199">
    <property type="entry name" value="LexA_DNA-bd_dom"/>
</dbReference>
<comment type="caution">
    <text evidence="2">The sequence shown here is derived from an EMBL/GenBank/DDBJ whole genome shotgun (WGS) entry which is preliminary data.</text>
</comment>
<dbReference type="Proteomes" id="UP000070449">
    <property type="component" value="Unassembled WGS sequence"/>
</dbReference>
<name>A0A136KFR3_9BACT</name>
<reference evidence="2 3" key="1">
    <citation type="submission" date="2015-02" db="EMBL/GenBank/DDBJ databases">
        <title>Improved understanding of the partial-nitritation anammox process through 23 genomes representing the majority of the microbial community.</title>
        <authorList>
            <person name="Speth D.R."/>
            <person name="In T Zandt M."/>
            <person name="Guerrero Cruz S."/>
            <person name="Jetten M.S."/>
            <person name="Dutilh B.E."/>
        </authorList>
    </citation>
    <scope>NUCLEOTIDE SEQUENCE [LARGE SCALE GENOMIC DNA]</scope>
    <source>
        <strain evidence="2">OLB21</strain>
    </source>
</reference>
<dbReference type="SUPFAM" id="SSF46785">
    <property type="entry name" value="Winged helix' DNA-binding domain"/>
    <property type="match status" value="1"/>
</dbReference>
<dbReference type="Gene3D" id="1.10.10.10">
    <property type="entry name" value="Winged helix-like DNA-binding domain superfamily/Winged helix DNA-binding domain"/>
    <property type="match status" value="1"/>
</dbReference>